<reference evidence="2" key="1">
    <citation type="submission" date="2019-08" db="EMBL/GenBank/DDBJ databases">
        <authorList>
            <person name="Kucharzyk K."/>
            <person name="Murdoch R.W."/>
            <person name="Higgins S."/>
            <person name="Loffler F."/>
        </authorList>
    </citation>
    <scope>NUCLEOTIDE SEQUENCE</scope>
</reference>
<dbReference type="EMBL" id="VSSQ01005688">
    <property type="protein sequence ID" value="MPM30075.1"/>
    <property type="molecule type" value="Genomic_DNA"/>
</dbReference>
<dbReference type="InterPro" id="IPR012318">
    <property type="entry name" value="HTH_CRP"/>
</dbReference>
<feature type="domain" description="HTH crp-type" evidence="1">
    <location>
        <begin position="61"/>
        <end position="129"/>
    </location>
</feature>
<organism evidence="2">
    <name type="scientific">bioreactor metagenome</name>
    <dbReference type="NCBI Taxonomy" id="1076179"/>
    <lineage>
        <taxon>unclassified sequences</taxon>
        <taxon>metagenomes</taxon>
        <taxon>ecological metagenomes</taxon>
    </lineage>
</organism>
<evidence type="ECO:0000313" key="2">
    <source>
        <dbReference type="EMBL" id="MPM30075.1"/>
    </source>
</evidence>
<evidence type="ECO:0000259" key="1">
    <source>
        <dbReference type="PROSITE" id="PS51063"/>
    </source>
</evidence>
<comment type="caution">
    <text evidence="2">The sequence shown here is derived from an EMBL/GenBank/DDBJ whole genome shotgun (WGS) entry which is preliminary data.</text>
</comment>
<dbReference type="GO" id="GO:0006355">
    <property type="term" value="P:regulation of DNA-templated transcription"/>
    <property type="evidence" value="ECO:0007669"/>
    <property type="project" value="InterPro"/>
</dbReference>
<dbReference type="Gene3D" id="2.60.120.10">
    <property type="entry name" value="Jelly Rolls"/>
    <property type="match status" value="1"/>
</dbReference>
<accession>A0A644YNA6</accession>
<sequence>MSEVSVITCEPTTILFLNIHQVITSCSKGCSFHHALIENMVRLLSYKNLELMKKMNHITKRSTREKLLSYLSAEAQKRGSRSFSIPFDRQQLADYLCVERSAMSSELSRMRSEGLLEYQKSFFTLVEED</sequence>
<protein>
    <recommendedName>
        <fullName evidence="1">HTH crp-type domain-containing protein</fullName>
    </recommendedName>
</protein>
<dbReference type="InterPro" id="IPR036390">
    <property type="entry name" value="WH_DNA-bd_sf"/>
</dbReference>
<dbReference type="GO" id="GO:0003677">
    <property type="term" value="F:DNA binding"/>
    <property type="evidence" value="ECO:0007669"/>
    <property type="project" value="InterPro"/>
</dbReference>
<name>A0A644YNA6_9ZZZZ</name>
<proteinExistence type="predicted"/>
<gene>
    <name evidence="2" type="ORF">SDC9_76617</name>
</gene>
<dbReference type="SUPFAM" id="SSF46785">
    <property type="entry name" value="Winged helix' DNA-binding domain"/>
    <property type="match status" value="1"/>
</dbReference>
<dbReference type="PROSITE" id="PS51063">
    <property type="entry name" value="HTH_CRP_2"/>
    <property type="match status" value="1"/>
</dbReference>
<dbReference type="Pfam" id="PF13545">
    <property type="entry name" value="HTH_Crp_2"/>
    <property type="match status" value="1"/>
</dbReference>
<dbReference type="InterPro" id="IPR014710">
    <property type="entry name" value="RmlC-like_jellyroll"/>
</dbReference>
<dbReference type="AlphaFoldDB" id="A0A644YNA6"/>